<feature type="domain" description="Glutamine amidotransferase" evidence="13">
    <location>
        <begin position="6"/>
        <end position="202"/>
    </location>
</feature>
<dbReference type="PANTHER" id="PTHR42701:SF1">
    <property type="entry name" value="IMIDAZOLE GLYCEROL PHOSPHATE SYNTHASE SUBUNIT HISH"/>
    <property type="match status" value="1"/>
</dbReference>
<keyword evidence="5 12" id="KW-0028">Amino-acid biosynthesis</keyword>
<reference evidence="14" key="3">
    <citation type="submission" date="2020-02" db="EMBL/GenBank/DDBJ databases">
        <authorList>
            <person name="Sarangi A.N."/>
            <person name="Ghosh S."/>
            <person name="Mukherjee M."/>
            <person name="Tripathy S."/>
        </authorList>
    </citation>
    <scope>NUCLEOTIDE SEQUENCE</scope>
    <source>
        <strain evidence="14">BDU141951</strain>
    </source>
</reference>
<evidence type="ECO:0000259" key="13">
    <source>
        <dbReference type="Pfam" id="PF00117"/>
    </source>
</evidence>
<feature type="active site" evidence="12">
    <location>
        <position position="186"/>
    </location>
</feature>
<organism evidence="14">
    <name type="scientific">Lyngbya confervoides BDU141951</name>
    <dbReference type="NCBI Taxonomy" id="1574623"/>
    <lineage>
        <taxon>Bacteria</taxon>
        <taxon>Bacillati</taxon>
        <taxon>Cyanobacteriota</taxon>
        <taxon>Cyanophyceae</taxon>
        <taxon>Oscillatoriophycideae</taxon>
        <taxon>Oscillatoriales</taxon>
        <taxon>Microcoleaceae</taxon>
        <taxon>Lyngbya</taxon>
    </lineage>
</organism>
<comment type="subunit">
    <text evidence="3 12">Heterodimer of HisH and HisF.</text>
</comment>
<reference evidence="14" key="2">
    <citation type="journal article" date="2015" name="Genome Announc.">
        <title>Draft Genome Sequence of Filamentous Marine Cyanobacterium Lyngbya confervoides Strain BDU141951.</title>
        <authorList>
            <person name="Chandrababunaidu M.M."/>
            <person name="Sen D."/>
            <person name="Tripathy S."/>
        </authorList>
    </citation>
    <scope>NUCLEOTIDE SEQUENCE</scope>
    <source>
        <strain evidence="14">BDU141951</strain>
    </source>
</reference>
<comment type="catalytic activity">
    <reaction evidence="11 12">
        <text>L-glutamine + H2O = L-glutamate + NH4(+)</text>
        <dbReference type="Rhea" id="RHEA:15889"/>
        <dbReference type="ChEBI" id="CHEBI:15377"/>
        <dbReference type="ChEBI" id="CHEBI:28938"/>
        <dbReference type="ChEBI" id="CHEBI:29985"/>
        <dbReference type="ChEBI" id="CHEBI:58359"/>
        <dbReference type="EC" id="3.5.1.2"/>
    </reaction>
</comment>
<comment type="subcellular location">
    <subcellularLocation>
        <location evidence="1 12">Cytoplasm</location>
    </subcellularLocation>
</comment>
<reference evidence="14" key="1">
    <citation type="submission" date="2014-11" db="EMBL/GenBank/DDBJ databases">
        <authorList>
            <person name="Malar M.C."/>
            <person name="Sen D."/>
            <person name="Tripathy S."/>
        </authorList>
    </citation>
    <scope>NUCLEOTIDE SEQUENCE</scope>
    <source>
        <strain evidence="14">BDU141951</strain>
    </source>
</reference>
<dbReference type="GO" id="GO:0000105">
    <property type="term" value="P:L-histidine biosynthetic process"/>
    <property type="evidence" value="ECO:0007669"/>
    <property type="project" value="UniProtKB-UniRule"/>
</dbReference>
<dbReference type="EC" id="3.5.1.2" evidence="12"/>
<dbReference type="HAMAP" id="MF_00278">
    <property type="entry name" value="HisH"/>
    <property type="match status" value="1"/>
</dbReference>
<evidence type="ECO:0000256" key="12">
    <source>
        <dbReference type="HAMAP-Rule" id="MF_00278"/>
    </source>
</evidence>
<evidence type="ECO:0000256" key="9">
    <source>
        <dbReference type="ARBA" id="ARBA00023239"/>
    </source>
</evidence>
<dbReference type="CDD" id="cd01748">
    <property type="entry name" value="GATase1_IGP_Synthase"/>
    <property type="match status" value="1"/>
</dbReference>
<keyword evidence="4 12" id="KW-0963">Cytoplasm</keyword>
<dbReference type="GO" id="GO:0005737">
    <property type="term" value="C:cytoplasm"/>
    <property type="evidence" value="ECO:0007669"/>
    <property type="project" value="UniProtKB-SubCell"/>
</dbReference>
<evidence type="ECO:0000256" key="10">
    <source>
        <dbReference type="ARBA" id="ARBA00047838"/>
    </source>
</evidence>
<evidence type="ECO:0000256" key="3">
    <source>
        <dbReference type="ARBA" id="ARBA00011152"/>
    </source>
</evidence>
<feature type="active site" evidence="12">
    <location>
        <position position="188"/>
    </location>
</feature>
<dbReference type="EMBL" id="JTHE02000003">
    <property type="protein sequence ID" value="NEV70074.1"/>
    <property type="molecule type" value="Genomic_DNA"/>
</dbReference>
<dbReference type="InterPro" id="IPR017926">
    <property type="entry name" value="GATASE"/>
</dbReference>
<dbReference type="PANTHER" id="PTHR42701">
    <property type="entry name" value="IMIDAZOLE GLYCEROL PHOSPHATE SYNTHASE SUBUNIT HISH"/>
    <property type="match status" value="1"/>
</dbReference>
<dbReference type="GO" id="GO:0000107">
    <property type="term" value="F:imidazoleglycerol-phosphate synthase activity"/>
    <property type="evidence" value="ECO:0007669"/>
    <property type="project" value="UniProtKB-UniRule"/>
</dbReference>
<dbReference type="GO" id="GO:0016829">
    <property type="term" value="F:lyase activity"/>
    <property type="evidence" value="ECO:0007669"/>
    <property type="project" value="UniProtKB-KW"/>
</dbReference>
<evidence type="ECO:0000256" key="8">
    <source>
        <dbReference type="ARBA" id="ARBA00023102"/>
    </source>
</evidence>
<name>A0A0C1YB62_9CYAN</name>
<evidence type="ECO:0000256" key="11">
    <source>
        <dbReference type="ARBA" id="ARBA00049534"/>
    </source>
</evidence>
<dbReference type="SUPFAM" id="SSF52317">
    <property type="entry name" value="Class I glutamine amidotransferase-like"/>
    <property type="match status" value="1"/>
</dbReference>
<gene>
    <name evidence="12 14" type="primary">hisH</name>
    <name evidence="14" type="ORF">QQ91_023560</name>
</gene>
<accession>A0A0C1YB62</accession>
<evidence type="ECO:0000256" key="7">
    <source>
        <dbReference type="ARBA" id="ARBA00022962"/>
    </source>
</evidence>
<sequence>MTRIAVIDYDMGNLHSACKGLEKAGATTVVSDNVADWQSADGIVLPGVGAFDPAMQHLKDRDLIGPIHDIVATGKPFLGICVGLQVLFDGSEEGQEPGLGIIPGMIRRFQREPGITIPHMGWNQLTLTQPEHPLWQHVNTDDWVYFVHSFYPEPADTTMTAATVTHGSQTVTAAVAKDNVMAVQFHPEKSSTVGLQILSNFVAVIQQQTPALSR</sequence>
<dbReference type="GO" id="GO:0004359">
    <property type="term" value="F:glutaminase activity"/>
    <property type="evidence" value="ECO:0007669"/>
    <property type="project" value="UniProtKB-EC"/>
</dbReference>
<dbReference type="UniPathway" id="UPA00031">
    <property type="reaction ID" value="UER00010"/>
</dbReference>
<keyword evidence="8 12" id="KW-0368">Histidine biosynthesis</keyword>
<dbReference type="Pfam" id="PF00117">
    <property type="entry name" value="GATase"/>
    <property type="match status" value="1"/>
</dbReference>
<evidence type="ECO:0000256" key="5">
    <source>
        <dbReference type="ARBA" id="ARBA00022605"/>
    </source>
</evidence>
<dbReference type="PIRSF" id="PIRSF000495">
    <property type="entry name" value="Amidotransf_hisH"/>
    <property type="match status" value="1"/>
</dbReference>
<dbReference type="InterPro" id="IPR029062">
    <property type="entry name" value="Class_I_gatase-like"/>
</dbReference>
<dbReference type="InterPro" id="IPR010139">
    <property type="entry name" value="Imidazole-glycPsynth_HisH"/>
</dbReference>
<dbReference type="Gene3D" id="3.40.50.880">
    <property type="match status" value="1"/>
</dbReference>
<evidence type="ECO:0000313" key="14">
    <source>
        <dbReference type="EMBL" id="NEV70074.1"/>
    </source>
</evidence>
<comment type="function">
    <text evidence="12">IGPS catalyzes the conversion of PRFAR and glutamine to IGP, AICAR and glutamate. The HisH subunit catalyzes the hydrolysis of glutamine to glutamate and ammonia as part of the synthesis of IGP and AICAR. The resulting ammonia molecule is channeled to the active site of HisF.</text>
</comment>
<evidence type="ECO:0000256" key="2">
    <source>
        <dbReference type="ARBA" id="ARBA00005091"/>
    </source>
</evidence>
<evidence type="ECO:0000256" key="1">
    <source>
        <dbReference type="ARBA" id="ARBA00004496"/>
    </source>
</evidence>
<evidence type="ECO:0000256" key="6">
    <source>
        <dbReference type="ARBA" id="ARBA00022801"/>
    </source>
</evidence>
<dbReference type="FunFam" id="3.40.50.880:FF:000009">
    <property type="entry name" value="Imidazole glycerol phosphate synthase subunit HisH"/>
    <property type="match status" value="1"/>
</dbReference>
<dbReference type="PROSITE" id="PS51273">
    <property type="entry name" value="GATASE_TYPE_1"/>
    <property type="match status" value="1"/>
</dbReference>
<comment type="catalytic activity">
    <reaction evidence="10 12">
        <text>5-[(5-phospho-1-deoxy-D-ribulos-1-ylimino)methylamino]-1-(5-phospho-beta-D-ribosyl)imidazole-4-carboxamide + L-glutamine = D-erythro-1-(imidazol-4-yl)glycerol 3-phosphate + 5-amino-1-(5-phospho-beta-D-ribosyl)imidazole-4-carboxamide + L-glutamate + H(+)</text>
        <dbReference type="Rhea" id="RHEA:24793"/>
        <dbReference type="ChEBI" id="CHEBI:15378"/>
        <dbReference type="ChEBI" id="CHEBI:29985"/>
        <dbReference type="ChEBI" id="CHEBI:58278"/>
        <dbReference type="ChEBI" id="CHEBI:58359"/>
        <dbReference type="ChEBI" id="CHEBI:58475"/>
        <dbReference type="ChEBI" id="CHEBI:58525"/>
        <dbReference type="EC" id="4.3.2.10"/>
    </reaction>
</comment>
<protein>
    <recommendedName>
        <fullName evidence="12">Imidazole glycerol phosphate synthase subunit HisH</fullName>
        <ecNumber evidence="12">4.3.2.10</ecNumber>
    </recommendedName>
    <alternativeName>
        <fullName evidence="12">IGP synthase glutaminase subunit</fullName>
        <ecNumber evidence="12">3.5.1.2</ecNumber>
    </alternativeName>
    <alternativeName>
        <fullName evidence="12">IGP synthase subunit HisH</fullName>
    </alternativeName>
    <alternativeName>
        <fullName evidence="12">ImGP synthase subunit HisH</fullName>
        <shortName evidence="12">IGPS subunit HisH</shortName>
    </alternativeName>
</protein>
<keyword evidence="9 12" id="KW-0456">Lyase</keyword>
<comment type="pathway">
    <text evidence="2 12">Amino-acid biosynthesis; L-histidine biosynthesis; L-histidine from 5-phospho-alpha-D-ribose 1-diphosphate: step 5/9.</text>
</comment>
<feature type="active site" description="Nucleophile" evidence="12">
    <location>
        <position position="81"/>
    </location>
</feature>
<dbReference type="PROSITE" id="PS51274">
    <property type="entry name" value="GATASE_COBBQ"/>
    <property type="match status" value="1"/>
</dbReference>
<dbReference type="AlphaFoldDB" id="A0A0C1YB62"/>
<dbReference type="EC" id="4.3.2.10" evidence="12"/>
<keyword evidence="6 12" id="KW-0378">Hydrolase</keyword>
<comment type="caution">
    <text evidence="14">The sequence shown here is derived from an EMBL/GenBank/DDBJ whole genome shotgun (WGS) entry which is preliminary data.</text>
</comment>
<proteinExistence type="inferred from homology"/>
<keyword evidence="7 12" id="KW-0315">Glutamine amidotransferase</keyword>
<evidence type="ECO:0000256" key="4">
    <source>
        <dbReference type="ARBA" id="ARBA00022490"/>
    </source>
</evidence>
<dbReference type="NCBIfam" id="TIGR01855">
    <property type="entry name" value="IMP_synth_hisH"/>
    <property type="match status" value="1"/>
</dbReference>